<gene>
    <name evidence="1" type="ORF">DI598_14190</name>
</gene>
<accession>A0A2W5GN87</accession>
<protein>
    <submittedName>
        <fullName evidence="1">Uncharacterized protein</fullName>
    </submittedName>
</protein>
<evidence type="ECO:0000313" key="1">
    <source>
        <dbReference type="EMBL" id="PZP44682.1"/>
    </source>
</evidence>
<proteinExistence type="predicted"/>
<dbReference type="Proteomes" id="UP000249645">
    <property type="component" value="Unassembled WGS sequence"/>
</dbReference>
<reference evidence="1 2" key="1">
    <citation type="submission" date="2017-11" db="EMBL/GenBank/DDBJ databases">
        <title>Infants hospitalized years apart are colonized by the same room-sourced microbial strains.</title>
        <authorList>
            <person name="Brooks B."/>
            <person name="Olm M.R."/>
            <person name="Firek B.A."/>
            <person name="Baker R."/>
            <person name="Thomas B.C."/>
            <person name="Morowitz M.J."/>
            <person name="Banfield J.F."/>
        </authorList>
    </citation>
    <scope>NUCLEOTIDE SEQUENCE [LARGE SCALE GENOMIC DNA]</scope>
    <source>
        <strain evidence="1">S2_009_000_R2_76</strain>
    </source>
</reference>
<dbReference type="EMBL" id="QFOI01000302">
    <property type="protein sequence ID" value="PZP44682.1"/>
    <property type="molecule type" value="Genomic_DNA"/>
</dbReference>
<evidence type="ECO:0000313" key="2">
    <source>
        <dbReference type="Proteomes" id="UP000249645"/>
    </source>
</evidence>
<dbReference type="AlphaFoldDB" id="A0A2W5GN87"/>
<sequence>MKKTSKIKSLLFVFFATSLQGFCQNPRMLRYTAPYVSSKPIIDAEINTSRIVKKQRDENAQAFASWIKYVGDLKITSKSNFYTRLIGFDSTRNWLSHAFTIGFDFYRVGDANQAIDVLKFFVQFQDLLEDNKLTLYINNNLSKMQERFPNSYSDKERYKQLKNAQNELLLSNGTVNTIDSIKDKYDIFIEN</sequence>
<comment type="caution">
    <text evidence="1">The sequence shown here is derived from an EMBL/GenBank/DDBJ whole genome shotgun (WGS) entry which is preliminary data.</text>
</comment>
<name>A0A2W5GN87_9SPHI</name>
<organism evidence="1 2">
    <name type="scientific">Pseudopedobacter saltans</name>
    <dbReference type="NCBI Taxonomy" id="151895"/>
    <lineage>
        <taxon>Bacteria</taxon>
        <taxon>Pseudomonadati</taxon>
        <taxon>Bacteroidota</taxon>
        <taxon>Sphingobacteriia</taxon>
        <taxon>Sphingobacteriales</taxon>
        <taxon>Sphingobacteriaceae</taxon>
        <taxon>Pseudopedobacter</taxon>
    </lineage>
</organism>